<keyword evidence="11" id="KW-0732">Signal</keyword>
<dbReference type="GO" id="GO:0005886">
    <property type="term" value="C:plasma membrane"/>
    <property type="evidence" value="ECO:0007669"/>
    <property type="project" value="UniProtKB-SubCell"/>
</dbReference>
<evidence type="ECO:0000256" key="4">
    <source>
        <dbReference type="ARBA" id="ARBA00023024"/>
    </source>
</evidence>
<evidence type="ECO:0000256" key="10">
    <source>
        <dbReference type="ARBA" id="ARBA00048494"/>
    </source>
</evidence>
<evidence type="ECO:0000256" key="2">
    <source>
        <dbReference type="ARBA" id="ARBA00004609"/>
    </source>
</evidence>
<dbReference type="KEGG" id="mlr:MELLADRAFT_87698"/>
<dbReference type="GO" id="GO:0098552">
    <property type="term" value="C:side of membrane"/>
    <property type="evidence" value="ECO:0007669"/>
    <property type="project" value="UniProtKB-KW"/>
</dbReference>
<feature type="signal peptide" evidence="11">
    <location>
        <begin position="1"/>
        <end position="22"/>
    </location>
</feature>
<keyword evidence="14" id="KW-1185">Reference proteome</keyword>
<dbReference type="Proteomes" id="UP000001072">
    <property type="component" value="Unassembled WGS sequence"/>
</dbReference>
<evidence type="ECO:0000256" key="9">
    <source>
        <dbReference type="ARBA" id="ARBA00024056"/>
    </source>
</evidence>
<organism evidence="14">
    <name type="scientific">Melampsora larici-populina (strain 98AG31 / pathotype 3-4-7)</name>
    <name type="common">Poplar leaf rust fungus</name>
    <dbReference type="NCBI Taxonomy" id="747676"/>
    <lineage>
        <taxon>Eukaryota</taxon>
        <taxon>Fungi</taxon>
        <taxon>Dikarya</taxon>
        <taxon>Basidiomycota</taxon>
        <taxon>Pucciniomycotina</taxon>
        <taxon>Pucciniomycetes</taxon>
        <taxon>Pucciniales</taxon>
        <taxon>Melampsoraceae</taxon>
        <taxon>Melampsora</taxon>
    </lineage>
</organism>
<protein>
    <recommendedName>
        <fullName evidence="9">chitin deacetylase</fullName>
        <ecNumber evidence="9">3.5.1.41</ecNumber>
    </recommendedName>
</protein>
<dbReference type="InterPro" id="IPR002509">
    <property type="entry name" value="NODB_dom"/>
</dbReference>
<name>F4RPD1_MELLP</name>
<keyword evidence="7" id="KW-0449">Lipoprotein</keyword>
<dbReference type="SUPFAM" id="SSF88713">
    <property type="entry name" value="Glycoside hydrolase/deacetylase"/>
    <property type="match status" value="1"/>
</dbReference>
<keyword evidence="8" id="KW-0624">Polysaccharide degradation</keyword>
<sequence>MYSTNAWRVYLHFCLLSTLCNFYECSQAISKLFELPTNCSQRVYPEEDQAGPTPLSAWMAAYREAKDKGLIPDLGPSVMSNQELSYADYSTEELNSPEKVCSWTISKCVVDEDIVAAPKGMMGISFDDGPAPATTLLLPFLLKHKQKATHFMIGSRILDNPEVLKQAAKVNRDHIAVHTWSHPYMTSLTDEQILGEIGWTMQIIRDKVGLIPAFWRPPYGDIDNRVRAIASHVFNLTTVIWSDDVNDWCLTDKSYPHSECGRGSGPQNSHDLLSDLDRITNHTERPQERDSGIIILEHEADERPIEAFMQKYPSYKQIGWDPRPIPDLFG</sequence>
<dbReference type="EMBL" id="GL883111">
    <property type="protein sequence ID" value="EGG05796.1"/>
    <property type="molecule type" value="Genomic_DNA"/>
</dbReference>
<feature type="chain" id="PRO_5003315325" description="chitin deacetylase" evidence="11">
    <location>
        <begin position="23"/>
        <end position="330"/>
    </location>
</feature>
<dbReference type="GO" id="GO:0009272">
    <property type="term" value="P:fungal-type cell wall biogenesis"/>
    <property type="evidence" value="ECO:0007669"/>
    <property type="project" value="UniProtKB-ARBA"/>
</dbReference>
<reference evidence="14" key="1">
    <citation type="journal article" date="2011" name="Proc. Natl. Acad. Sci. U.S.A.">
        <title>Obligate biotrophy features unraveled by the genomic analysis of rust fungi.</title>
        <authorList>
            <person name="Duplessis S."/>
            <person name="Cuomo C.A."/>
            <person name="Lin Y.-C."/>
            <person name="Aerts A."/>
            <person name="Tisserant E."/>
            <person name="Veneault-Fourrey C."/>
            <person name="Joly D.L."/>
            <person name="Hacquard S."/>
            <person name="Amselem J."/>
            <person name="Cantarel B.L."/>
            <person name="Chiu R."/>
            <person name="Coutinho P.M."/>
            <person name="Feau N."/>
            <person name="Field M."/>
            <person name="Frey P."/>
            <person name="Gelhaye E."/>
            <person name="Goldberg J."/>
            <person name="Grabherr M.G."/>
            <person name="Kodira C.D."/>
            <person name="Kohler A."/>
            <person name="Kuees U."/>
            <person name="Lindquist E.A."/>
            <person name="Lucas S.M."/>
            <person name="Mago R."/>
            <person name="Mauceli E."/>
            <person name="Morin E."/>
            <person name="Murat C."/>
            <person name="Pangilinan J.L."/>
            <person name="Park R."/>
            <person name="Pearson M."/>
            <person name="Quesneville H."/>
            <person name="Rouhier N."/>
            <person name="Sakthikumar S."/>
            <person name="Salamov A.A."/>
            <person name="Schmutz J."/>
            <person name="Selles B."/>
            <person name="Shapiro H."/>
            <person name="Tanguay P."/>
            <person name="Tuskan G.A."/>
            <person name="Henrissat B."/>
            <person name="Van de Peer Y."/>
            <person name="Rouze P."/>
            <person name="Ellis J.G."/>
            <person name="Dodds P.N."/>
            <person name="Schein J.E."/>
            <person name="Zhong S."/>
            <person name="Hamelin R.C."/>
            <person name="Grigoriev I.V."/>
            <person name="Szabo L.J."/>
            <person name="Martin F."/>
        </authorList>
    </citation>
    <scope>NUCLEOTIDE SEQUENCE [LARGE SCALE GENOMIC DNA]</scope>
    <source>
        <strain evidence="14">98AG31 / pathotype 3-4-7</strain>
    </source>
</reference>
<accession>F4RPD1</accession>
<keyword evidence="3" id="KW-0325">Glycoprotein</keyword>
<dbReference type="PROSITE" id="PS51677">
    <property type="entry name" value="NODB"/>
    <property type="match status" value="1"/>
</dbReference>
<keyword evidence="5" id="KW-0119">Carbohydrate metabolism</keyword>
<evidence type="ECO:0000259" key="12">
    <source>
        <dbReference type="PROSITE" id="PS51677"/>
    </source>
</evidence>
<evidence type="ECO:0000256" key="3">
    <source>
        <dbReference type="ARBA" id="ARBA00022622"/>
    </source>
</evidence>
<keyword evidence="3" id="KW-0336">GPI-anchor</keyword>
<evidence type="ECO:0000256" key="6">
    <source>
        <dbReference type="ARBA" id="ARBA00023285"/>
    </source>
</evidence>
<dbReference type="GO" id="GO:0006032">
    <property type="term" value="P:chitin catabolic process"/>
    <property type="evidence" value="ECO:0007669"/>
    <property type="project" value="UniProtKB-KW"/>
</dbReference>
<dbReference type="GeneID" id="18934611"/>
<dbReference type="GO" id="GO:0004099">
    <property type="term" value="F:chitin deacetylase activity"/>
    <property type="evidence" value="ECO:0007669"/>
    <property type="project" value="UniProtKB-EC"/>
</dbReference>
<comment type="cofactor">
    <cofactor evidence="1">
        <name>Co(2+)</name>
        <dbReference type="ChEBI" id="CHEBI:48828"/>
    </cofactor>
</comment>
<dbReference type="AlphaFoldDB" id="F4RPD1"/>
<evidence type="ECO:0000256" key="1">
    <source>
        <dbReference type="ARBA" id="ARBA00001941"/>
    </source>
</evidence>
<dbReference type="InterPro" id="IPR011330">
    <property type="entry name" value="Glyco_hydro/deAcase_b/a-brl"/>
</dbReference>
<dbReference type="OrthoDB" id="407355at2759"/>
<evidence type="ECO:0000256" key="7">
    <source>
        <dbReference type="ARBA" id="ARBA00023288"/>
    </source>
</evidence>
<evidence type="ECO:0000256" key="5">
    <source>
        <dbReference type="ARBA" id="ARBA00023277"/>
    </source>
</evidence>
<dbReference type="eggNOG" id="ENOG502QZU8">
    <property type="taxonomic scope" value="Eukaryota"/>
</dbReference>
<evidence type="ECO:0000313" key="14">
    <source>
        <dbReference type="Proteomes" id="UP000001072"/>
    </source>
</evidence>
<keyword evidence="3" id="KW-0472">Membrane</keyword>
<dbReference type="Pfam" id="PF01522">
    <property type="entry name" value="Polysacc_deac_1"/>
    <property type="match status" value="1"/>
</dbReference>
<proteinExistence type="predicted"/>
<keyword evidence="6" id="KW-0170">Cobalt</keyword>
<dbReference type="HOGENOM" id="CLU_042090_0_0_1"/>
<comment type="catalytic activity">
    <reaction evidence="10">
        <text>[(1-&gt;4)-N-acetyl-beta-D-glucosaminyl](n) + n H2O = chitosan + n acetate</text>
        <dbReference type="Rhea" id="RHEA:10464"/>
        <dbReference type="Rhea" id="RHEA-COMP:9593"/>
        <dbReference type="Rhea" id="RHEA-COMP:9597"/>
        <dbReference type="ChEBI" id="CHEBI:15377"/>
        <dbReference type="ChEBI" id="CHEBI:17029"/>
        <dbReference type="ChEBI" id="CHEBI:30089"/>
        <dbReference type="ChEBI" id="CHEBI:57704"/>
        <dbReference type="EC" id="3.5.1.41"/>
    </reaction>
    <physiologicalReaction direction="left-to-right" evidence="10">
        <dbReference type="Rhea" id="RHEA:10465"/>
    </physiologicalReaction>
</comment>
<dbReference type="VEuPathDB" id="FungiDB:MELLADRAFT_87698"/>
<comment type="subcellular location">
    <subcellularLocation>
        <location evidence="2">Cell membrane</location>
        <topology evidence="2">Lipid-anchor</topology>
        <topology evidence="2">GPI-anchor</topology>
    </subcellularLocation>
</comment>
<dbReference type="Gene3D" id="3.20.20.370">
    <property type="entry name" value="Glycoside hydrolase/deacetylase"/>
    <property type="match status" value="1"/>
</dbReference>
<dbReference type="InParanoid" id="F4RPD1"/>
<dbReference type="InterPro" id="IPR050248">
    <property type="entry name" value="Polysacc_deacetylase_ArnD"/>
</dbReference>
<evidence type="ECO:0000256" key="11">
    <source>
        <dbReference type="SAM" id="SignalP"/>
    </source>
</evidence>
<dbReference type="RefSeq" id="XP_007410852.1">
    <property type="nucleotide sequence ID" value="XM_007410790.1"/>
</dbReference>
<dbReference type="EC" id="3.5.1.41" evidence="9"/>
<gene>
    <name evidence="13" type="ORF">MELLADRAFT_87698</name>
</gene>
<dbReference type="PANTHER" id="PTHR10587">
    <property type="entry name" value="GLYCOSYL TRANSFERASE-RELATED"/>
    <property type="match status" value="1"/>
</dbReference>
<dbReference type="PANTHER" id="PTHR10587:SF135">
    <property type="entry name" value="CHITIN DEACETYLASE 3"/>
    <property type="match status" value="1"/>
</dbReference>
<evidence type="ECO:0000313" key="13">
    <source>
        <dbReference type="EMBL" id="EGG05796.1"/>
    </source>
</evidence>
<evidence type="ECO:0000256" key="8">
    <source>
        <dbReference type="ARBA" id="ARBA00023326"/>
    </source>
</evidence>
<keyword evidence="4" id="KW-0146">Chitin degradation</keyword>
<feature type="domain" description="NodB homology" evidence="12">
    <location>
        <begin position="120"/>
        <end position="323"/>
    </location>
</feature>
<dbReference type="GO" id="GO:0000272">
    <property type="term" value="P:polysaccharide catabolic process"/>
    <property type="evidence" value="ECO:0007669"/>
    <property type="project" value="UniProtKB-KW"/>
</dbReference>
<dbReference type="STRING" id="747676.F4RPD1"/>